<protein>
    <recommendedName>
        <fullName evidence="3">DUF4362 domain-containing protein</fullName>
    </recommendedName>
</protein>
<sequence length="131" mass="15376">MFIPFTIFGQEKDGEFVEYEPIEMYNLRKAIIKKQNLDVWPSIVEIKNLTELNTKRKDSLILFIAETDNGDKLRMTNSSDLSKFTEMEYKNDCRQDGTILTDLKLGKINLTEMKAEILCRKEKYAELKIKN</sequence>
<comment type="caution">
    <text evidence="1">The sequence shown here is derived from an EMBL/GenBank/DDBJ whole genome shotgun (WGS) entry which is preliminary data.</text>
</comment>
<accession>A0ABV8HBQ2</accession>
<dbReference type="EMBL" id="JBHSAS010000008">
    <property type="protein sequence ID" value="MFC4028317.1"/>
    <property type="molecule type" value="Genomic_DNA"/>
</dbReference>
<dbReference type="Proteomes" id="UP001595793">
    <property type="component" value="Unassembled WGS sequence"/>
</dbReference>
<reference evidence="2" key="1">
    <citation type="journal article" date="2019" name="Int. J. Syst. Evol. Microbiol.">
        <title>The Global Catalogue of Microorganisms (GCM) 10K type strain sequencing project: providing services to taxonomists for standard genome sequencing and annotation.</title>
        <authorList>
            <consortium name="The Broad Institute Genomics Platform"/>
            <consortium name="The Broad Institute Genome Sequencing Center for Infectious Disease"/>
            <person name="Wu L."/>
            <person name="Ma J."/>
        </authorList>
    </citation>
    <scope>NUCLEOTIDE SEQUENCE [LARGE SCALE GENOMIC DNA]</scope>
    <source>
        <strain evidence="2">CECT 9128</strain>
    </source>
</reference>
<gene>
    <name evidence="1" type="ORF">ACFOS1_12920</name>
</gene>
<dbReference type="RefSeq" id="WP_290232236.1">
    <property type="nucleotide sequence ID" value="NZ_JAUFPZ010000002.1"/>
</dbReference>
<organism evidence="1 2">
    <name type="scientific">Zunongwangia endophytica</name>
    <dbReference type="NCBI Taxonomy" id="1808945"/>
    <lineage>
        <taxon>Bacteria</taxon>
        <taxon>Pseudomonadati</taxon>
        <taxon>Bacteroidota</taxon>
        <taxon>Flavobacteriia</taxon>
        <taxon>Flavobacteriales</taxon>
        <taxon>Flavobacteriaceae</taxon>
        <taxon>Zunongwangia</taxon>
    </lineage>
</organism>
<name>A0ABV8HBQ2_9FLAO</name>
<evidence type="ECO:0008006" key="3">
    <source>
        <dbReference type="Google" id="ProtNLM"/>
    </source>
</evidence>
<proteinExistence type="predicted"/>
<keyword evidence="2" id="KW-1185">Reference proteome</keyword>
<evidence type="ECO:0000313" key="2">
    <source>
        <dbReference type="Proteomes" id="UP001595793"/>
    </source>
</evidence>
<evidence type="ECO:0000313" key="1">
    <source>
        <dbReference type="EMBL" id="MFC4028317.1"/>
    </source>
</evidence>